<feature type="transmembrane region" description="Helical" evidence="6">
    <location>
        <begin position="105"/>
        <end position="124"/>
    </location>
</feature>
<dbReference type="GO" id="GO:0005886">
    <property type="term" value="C:plasma membrane"/>
    <property type="evidence" value="ECO:0007669"/>
    <property type="project" value="TreeGrafter"/>
</dbReference>
<proteinExistence type="predicted"/>
<dbReference type="SUPFAM" id="SSF103473">
    <property type="entry name" value="MFS general substrate transporter"/>
    <property type="match status" value="1"/>
</dbReference>
<evidence type="ECO:0000256" key="2">
    <source>
        <dbReference type="ARBA" id="ARBA00022448"/>
    </source>
</evidence>
<evidence type="ECO:0000256" key="5">
    <source>
        <dbReference type="ARBA" id="ARBA00023136"/>
    </source>
</evidence>
<feature type="transmembrane region" description="Helical" evidence="6">
    <location>
        <begin position="396"/>
        <end position="415"/>
    </location>
</feature>
<dbReference type="Gene3D" id="1.20.1250.20">
    <property type="entry name" value="MFS general substrate transporter like domains"/>
    <property type="match status" value="1"/>
</dbReference>
<feature type="transmembrane region" description="Helical" evidence="6">
    <location>
        <begin position="520"/>
        <end position="541"/>
    </location>
</feature>
<evidence type="ECO:0000256" key="6">
    <source>
        <dbReference type="SAM" id="Phobius"/>
    </source>
</evidence>
<keyword evidence="2" id="KW-0813">Transport</keyword>
<dbReference type="OrthoDB" id="4161376at2759"/>
<dbReference type="AlphaFoldDB" id="A0A3D8Q7V0"/>
<evidence type="ECO:0000256" key="3">
    <source>
        <dbReference type="ARBA" id="ARBA00022692"/>
    </source>
</evidence>
<feature type="transmembrane region" description="Helical" evidence="6">
    <location>
        <begin position="294"/>
        <end position="316"/>
    </location>
</feature>
<dbReference type="EMBL" id="PVWQ01000026">
    <property type="protein sequence ID" value="RDW57879.1"/>
    <property type="molecule type" value="Genomic_DNA"/>
</dbReference>
<keyword evidence="3 6" id="KW-0812">Transmembrane</keyword>
<evidence type="ECO:0008006" key="9">
    <source>
        <dbReference type="Google" id="ProtNLM"/>
    </source>
</evidence>
<feature type="transmembrane region" description="Helical" evidence="6">
    <location>
        <begin position="197"/>
        <end position="217"/>
    </location>
</feature>
<feature type="transmembrane region" description="Helical" evidence="6">
    <location>
        <begin position="34"/>
        <end position="54"/>
    </location>
</feature>
<organism evidence="7 8">
    <name type="scientific">Aspergillus mulundensis</name>
    <dbReference type="NCBI Taxonomy" id="1810919"/>
    <lineage>
        <taxon>Eukaryota</taxon>
        <taxon>Fungi</taxon>
        <taxon>Dikarya</taxon>
        <taxon>Ascomycota</taxon>
        <taxon>Pezizomycotina</taxon>
        <taxon>Eurotiomycetes</taxon>
        <taxon>Eurotiomycetidae</taxon>
        <taxon>Eurotiales</taxon>
        <taxon>Aspergillaceae</taxon>
        <taxon>Aspergillus</taxon>
        <taxon>Aspergillus subgen. Nidulantes</taxon>
    </lineage>
</organism>
<dbReference type="InterPro" id="IPR010573">
    <property type="entry name" value="MFS_Str1/Tri12-like"/>
</dbReference>
<protein>
    <recommendedName>
        <fullName evidence="9">Major facilitator superfamily (MFS) profile domain-containing protein</fullName>
    </recommendedName>
</protein>
<dbReference type="GeneID" id="38121767"/>
<feature type="transmembrane region" description="Helical" evidence="6">
    <location>
        <begin position="229"/>
        <end position="250"/>
    </location>
</feature>
<comment type="subcellular location">
    <subcellularLocation>
        <location evidence="1">Membrane</location>
        <topology evidence="1">Multi-pass membrane protein</topology>
    </subcellularLocation>
</comment>
<feature type="transmembrane region" description="Helical" evidence="6">
    <location>
        <begin position="262"/>
        <end position="282"/>
    </location>
</feature>
<keyword evidence="4 6" id="KW-1133">Transmembrane helix</keyword>
<evidence type="ECO:0000256" key="1">
    <source>
        <dbReference type="ARBA" id="ARBA00004141"/>
    </source>
</evidence>
<feature type="transmembrane region" description="Helical" evidence="6">
    <location>
        <begin position="427"/>
        <end position="450"/>
    </location>
</feature>
<feature type="transmembrane region" description="Helical" evidence="6">
    <location>
        <begin position="157"/>
        <end position="177"/>
    </location>
</feature>
<reference evidence="7 8" key="1">
    <citation type="journal article" date="2018" name="IMA Fungus">
        <title>IMA Genome-F 9: Draft genome sequence of Annulohypoxylon stygium, Aspergillus mulundensis, Berkeleyomyces basicola (syn. Thielaviopsis basicola), Ceratocystis smalleyi, two Cercospora beticola strains, Coleophoma cylindrospora, Fusarium fracticaudum, Phialophora cf. hyalina, and Morchella septimelata.</title>
        <authorList>
            <person name="Wingfield B.D."/>
            <person name="Bills G.F."/>
            <person name="Dong Y."/>
            <person name="Huang W."/>
            <person name="Nel W.J."/>
            <person name="Swalarsk-Parry B.S."/>
            <person name="Vaghefi N."/>
            <person name="Wilken P.M."/>
            <person name="An Z."/>
            <person name="de Beer Z.W."/>
            <person name="De Vos L."/>
            <person name="Chen L."/>
            <person name="Duong T.A."/>
            <person name="Gao Y."/>
            <person name="Hammerbacher A."/>
            <person name="Kikkert J.R."/>
            <person name="Li Y."/>
            <person name="Li H."/>
            <person name="Li K."/>
            <person name="Li Q."/>
            <person name="Liu X."/>
            <person name="Ma X."/>
            <person name="Naidoo K."/>
            <person name="Pethybridge S.J."/>
            <person name="Sun J."/>
            <person name="Steenkamp E.T."/>
            <person name="van der Nest M.A."/>
            <person name="van Wyk S."/>
            <person name="Wingfield M.J."/>
            <person name="Xiong C."/>
            <person name="Yue Q."/>
            <person name="Zhang X."/>
        </authorList>
    </citation>
    <scope>NUCLEOTIDE SEQUENCE [LARGE SCALE GENOMIC DNA]</scope>
    <source>
        <strain evidence="7 8">DSM 5745</strain>
    </source>
</reference>
<dbReference type="Proteomes" id="UP000256690">
    <property type="component" value="Unassembled WGS sequence"/>
</dbReference>
<name>A0A3D8Q7V0_9EURO</name>
<dbReference type="PANTHER" id="PTHR23501">
    <property type="entry name" value="MAJOR FACILITATOR SUPERFAMILY"/>
    <property type="match status" value="1"/>
</dbReference>
<feature type="transmembrane region" description="Helical" evidence="6">
    <location>
        <begin position="130"/>
        <end position="150"/>
    </location>
</feature>
<evidence type="ECO:0000313" key="7">
    <source>
        <dbReference type="EMBL" id="RDW57879.1"/>
    </source>
</evidence>
<feature type="transmembrane region" description="Helical" evidence="6">
    <location>
        <begin position="366"/>
        <end position="384"/>
    </location>
</feature>
<comment type="caution">
    <text evidence="7">The sequence shown here is derived from an EMBL/GenBank/DDBJ whole genome shotgun (WGS) entry which is preliminary data.</text>
</comment>
<gene>
    <name evidence="7" type="ORF">DSM5745_11397</name>
</gene>
<dbReference type="GO" id="GO:0022857">
    <property type="term" value="F:transmembrane transporter activity"/>
    <property type="evidence" value="ECO:0007669"/>
    <property type="project" value="InterPro"/>
</dbReference>
<keyword evidence="5 6" id="KW-0472">Membrane</keyword>
<feature type="transmembrane region" description="Helical" evidence="6">
    <location>
        <begin position="336"/>
        <end position="359"/>
    </location>
</feature>
<keyword evidence="8" id="KW-1185">Reference proteome</keyword>
<accession>A0A3D8Q7V0</accession>
<dbReference type="RefSeq" id="XP_026598048.1">
    <property type="nucleotide sequence ID" value="XM_026753413.1"/>
</dbReference>
<feature type="transmembrane region" description="Helical" evidence="6">
    <location>
        <begin position="74"/>
        <end position="93"/>
    </location>
</feature>
<sequence length="570" mass="61551">MFPNQNGGLSRRSGDQPTTTAHASSSSFYRHWDFWVVFLSSSLAFHAALLGTSPGWHLLLTDMPAILGRDEIPTLNWAFPTLLFAQAFSNVFFGRLSDYVGRRWIFIAGNLVAFVGFLSCSRVSHGYSISGLHVLIGIGTGIQVMGPFLALAELVPVYLRFAFTGGCVALLAPYQAMYPAIAEALAQKTSESWRWCYSINAIFSFVAFVGFAIAYHPKPLSQFDAPIRTRNWISLILIASSTCLGYFAMWGDRLWGWESARVIAPIVVSGLFLLATPVYEALYGGKGAAVPGYLFRSWATVSLVLSGALCVVFQWFFPLADVLIFQAIHGRTGMSLAWDTSTFTSGTVAGSIIATVALARPRRIKWHLVGGTVVSMVFLSALAAARPERYRMDQAFNTLIGIGVGYVLVTAYTAAPMTAKPRDMGCVVGTMAAVRTLVGCILWAVLYAIYLPKLDRDLTSTLTNSNSASGLPPETIPALVQAVDAAQATGDPSGLLQVPGVTLKVLMDLQLALVDAATSAFHLLIYIAFIYAALIVGLAFASPNVDRYLSSEILAYNGARRVRPADASRG</sequence>
<evidence type="ECO:0000256" key="4">
    <source>
        <dbReference type="ARBA" id="ARBA00022989"/>
    </source>
</evidence>
<dbReference type="InterPro" id="IPR036259">
    <property type="entry name" value="MFS_trans_sf"/>
</dbReference>
<evidence type="ECO:0000313" key="8">
    <source>
        <dbReference type="Proteomes" id="UP000256690"/>
    </source>
</evidence>
<dbReference type="PANTHER" id="PTHR23501:SF109">
    <property type="entry name" value="MAJOR FACILITATOR SUPERFAMILY (MFS) PROFILE DOMAIN-CONTAINING PROTEIN-RELATED"/>
    <property type="match status" value="1"/>
</dbReference>
<dbReference type="Pfam" id="PF06609">
    <property type="entry name" value="TRI12"/>
    <property type="match status" value="1"/>
</dbReference>